<dbReference type="SUPFAM" id="SSF53732">
    <property type="entry name" value="Aconitase iron-sulfur domain"/>
    <property type="match status" value="1"/>
</dbReference>
<keyword evidence="2" id="KW-0408">Iron</keyword>
<accession>A0ABD0QNA8</accession>
<protein>
    <recommendedName>
        <fullName evidence="4">Aconitase/3-isopropylmalate dehydratase large subunit alpha/beta/alpha domain-containing protein</fullName>
    </recommendedName>
</protein>
<evidence type="ECO:0000256" key="3">
    <source>
        <dbReference type="ARBA" id="ARBA00023014"/>
    </source>
</evidence>
<keyword evidence="1" id="KW-0479">Metal-binding</keyword>
<evidence type="ECO:0000256" key="2">
    <source>
        <dbReference type="ARBA" id="ARBA00023004"/>
    </source>
</evidence>
<dbReference type="InterPro" id="IPR036008">
    <property type="entry name" value="Aconitase_4Fe-4S_dom"/>
</dbReference>
<feature type="domain" description="Aconitase/3-isopropylmalate dehydratase large subunit alpha/beta/alpha" evidence="4">
    <location>
        <begin position="1"/>
        <end position="53"/>
    </location>
</feature>
<evidence type="ECO:0000313" key="6">
    <source>
        <dbReference type="Proteomes" id="UP001529510"/>
    </source>
</evidence>
<dbReference type="InterPro" id="IPR006249">
    <property type="entry name" value="Aconitase/IRP2"/>
</dbReference>
<dbReference type="InterPro" id="IPR015931">
    <property type="entry name" value="Acnase/IPM_dHydase_lsu_aba_1/3"/>
</dbReference>
<comment type="caution">
    <text evidence="5">The sequence shown here is derived from an EMBL/GenBank/DDBJ whole genome shotgun (WGS) entry which is preliminary data.</text>
</comment>
<dbReference type="GO" id="GO:0051536">
    <property type="term" value="F:iron-sulfur cluster binding"/>
    <property type="evidence" value="ECO:0007669"/>
    <property type="project" value="UniProtKB-KW"/>
</dbReference>
<organism evidence="5 6">
    <name type="scientific">Cirrhinus mrigala</name>
    <name type="common">Mrigala</name>
    <dbReference type="NCBI Taxonomy" id="683832"/>
    <lineage>
        <taxon>Eukaryota</taxon>
        <taxon>Metazoa</taxon>
        <taxon>Chordata</taxon>
        <taxon>Craniata</taxon>
        <taxon>Vertebrata</taxon>
        <taxon>Euteleostomi</taxon>
        <taxon>Actinopterygii</taxon>
        <taxon>Neopterygii</taxon>
        <taxon>Teleostei</taxon>
        <taxon>Ostariophysi</taxon>
        <taxon>Cypriniformes</taxon>
        <taxon>Cyprinidae</taxon>
        <taxon>Labeoninae</taxon>
        <taxon>Labeonini</taxon>
        <taxon>Cirrhinus</taxon>
    </lineage>
</organism>
<dbReference type="Proteomes" id="UP001529510">
    <property type="component" value="Unassembled WGS sequence"/>
</dbReference>
<name>A0ABD0QNA8_CIRMR</name>
<keyword evidence="3" id="KW-0411">Iron-sulfur</keyword>
<sequence length="53" mass="5882">MRIIPPGSGIVHQVNLEYLARVVFEQDGYYYPDSLVGTDSHTTMIDGLGVLGW</sequence>
<dbReference type="Gene3D" id="3.30.499.10">
    <property type="entry name" value="Aconitase, domain 3"/>
    <property type="match status" value="1"/>
</dbReference>
<dbReference type="AlphaFoldDB" id="A0ABD0QNA8"/>
<dbReference type="Pfam" id="PF00330">
    <property type="entry name" value="Aconitase"/>
    <property type="match status" value="1"/>
</dbReference>
<keyword evidence="6" id="KW-1185">Reference proteome</keyword>
<evidence type="ECO:0000256" key="1">
    <source>
        <dbReference type="ARBA" id="ARBA00022723"/>
    </source>
</evidence>
<dbReference type="GO" id="GO:0046872">
    <property type="term" value="F:metal ion binding"/>
    <property type="evidence" value="ECO:0007669"/>
    <property type="project" value="UniProtKB-KW"/>
</dbReference>
<dbReference type="EMBL" id="JAMKFB020000007">
    <property type="protein sequence ID" value="KAL0187725.1"/>
    <property type="molecule type" value="Genomic_DNA"/>
</dbReference>
<evidence type="ECO:0000313" key="5">
    <source>
        <dbReference type="EMBL" id="KAL0187725.1"/>
    </source>
</evidence>
<gene>
    <name evidence="5" type="ORF">M9458_014824</name>
</gene>
<proteinExistence type="predicted"/>
<dbReference type="InterPro" id="IPR001030">
    <property type="entry name" value="Acoase/IPM_deHydtase_lsu_aba"/>
</dbReference>
<reference evidence="5 6" key="1">
    <citation type="submission" date="2024-05" db="EMBL/GenBank/DDBJ databases">
        <title>Genome sequencing and assembly of Indian major carp, Cirrhinus mrigala (Hamilton, 1822).</title>
        <authorList>
            <person name="Mohindra V."/>
            <person name="Chowdhury L.M."/>
            <person name="Lal K."/>
            <person name="Jena J.K."/>
        </authorList>
    </citation>
    <scope>NUCLEOTIDE SEQUENCE [LARGE SCALE GENOMIC DNA]</scope>
    <source>
        <strain evidence="5">CM1030</strain>
        <tissue evidence="5">Blood</tissue>
    </source>
</reference>
<feature type="non-terminal residue" evidence="5">
    <location>
        <position position="53"/>
    </location>
</feature>
<evidence type="ECO:0000259" key="4">
    <source>
        <dbReference type="Pfam" id="PF00330"/>
    </source>
</evidence>
<dbReference type="PANTHER" id="PTHR11670">
    <property type="entry name" value="ACONITASE/IRON-RESPONSIVE ELEMENT FAMILY MEMBER"/>
    <property type="match status" value="1"/>
</dbReference>
<dbReference type="PRINTS" id="PR00415">
    <property type="entry name" value="ACONITASE"/>
</dbReference>